<organism evidence="1">
    <name type="scientific">Arundo donax</name>
    <name type="common">Giant reed</name>
    <name type="synonym">Donax arundinaceus</name>
    <dbReference type="NCBI Taxonomy" id="35708"/>
    <lineage>
        <taxon>Eukaryota</taxon>
        <taxon>Viridiplantae</taxon>
        <taxon>Streptophyta</taxon>
        <taxon>Embryophyta</taxon>
        <taxon>Tracheophyta</taxon>
        <taxon>Spermatophyta</taxon>
        <taxon>Magnoliopsida</taxon>
        <taxon>Liliopsida</taxon>
        <taxon>Poales</taxon>
        <taxon>Poaceae</taxon>
        <taxon>PACMAD clade</taxon>
        <taxon>Arundinoideae</taxon>
        <taxon>Arundineae</taxon>
        <taxon>Arundo</taxon>
    </lineage>
</organism>
<protein>
    <submittedName>
        <fullName evidence="1">Uncharacterized protein</fullName>
    </submittedName>
</protein>
<evidence type="ECO:0000313" key="1">
    <source>
        <dbReference type="EMBL" id="JAD75617.1"/>
    </source>
</evidence>
<reference evidence="1" key="1">
    <citation type="submission" date="2014-09" db="EMBL/GenBank/DDBJ databases">
        <authorList>
            <person name="Magalhaes I.L.F."/>
            <person name="Oliveira U."/>
            <person name="Santos F.R."/>
            <person name="Vidigal T.H.D.A."/>
            <person name="Brescovit A.D."/>
            <person name="Santos A.J."/>
        </authorList>
    </citation>
    <scope>NUCLEOTIDE SEQUENCE</scope>
    <source>
        <tissue evidence="1">Shoot tissue taken approximately 20 cm above the soil surface</tissue>
    </source>
</reference>
<dbReference type="AlphaFoldDB" id="A0A0A9CVX9"/>
<accession>A0A0A9CVX9</accession>
<sequence>MFQIDYILGRQAYDGKTDSEVCTRIYTCSCLQCTVTTVVCQQ</sequence>
<reference evidence="1" key="2">
    <citation type="journal article" date="2015" name="Data Brief">
        <title>Shoot transcriptome of the giant reed, Arundo donax.</title>
        <authorList>
            <person name="Barrero R.A."/>
            <person name="Guerrero F.D."/>
            <person name="Moolhuijzen P."/>
            <person name="Goolsby J.A."/>
            <person name="Tidwell J."/>
            <person name="Bellgard S.E."/>
            <person name="Bellgard M.I."/>
        </authorList>
    </citation>
    <scope>NUCLEOTIDE SEQUENCE</scope>
    <source>
        <tissue evidence="1">Shoot tissue taken approximately 20 cm above the soil surface</tissue>
    </source>
</reference>
<proteinExistence type="predicted"/>
<dbReference type="EMBL" id="GBRH01222278">
    <property type="protein sequence ID" value="JAD75617.1"/>
    <property type="molecule type" value="Transcribed_RNA"/>
</dbReference>
<name>A0A0A9CVX9_ARUDO</name>